<dbReference type="EMBL" id="OK999980">
    <property type="protein sequence ID" value="UGL61967.1"/>
    <property type="molecule type" value="Genomic_DNA"/>
</dbReference>
<feature type="compositionally biased region" description="Basic and acidic residues" evidence="1">
    <location>
        <begin position="28"/>
        <end position="38"/>
    </location>
</feature>
<evidence type="ECO:0000256" key="1">
    <source>
        <dbReference type="SAM" id="MobiDB-lite"/>
    </source>
</evidence>
<evidence type="ECO:0000313" key="3">
    <source>
        <dbReference type="Proteomes" id="UP000827897"/>
    </source>
</evidence>
<sequence length="60" mass="6765">MAFGRVFGVQAVRARSREARHRPSAAALRDRPECERGSDCSCSRAARRRRACQEKSQSTK</sequence>
<protein>
    <submittedName>
        <fullName evidence="2">Uncharacterized protein</fullName>
    </submittedName>
</protein>
<gene>
    <name evidence="2" type="primary">19</name>
    <name evidence="2" type="ORF">SEA_EASTWEST_19</name>
</gene>
<dbReference type="Proteomes" id="UP000827897">
    <property type="component" value="Segment"/>
</dbReference>
<keyword evidence="3" id="KW-1185">Reference proteome</keyword>
<name>A0AAE9C9P6_9CAUD</name>
<organism evidence="2 3">
    <name type="scientific">Arthrobacter phage EastWest</name>
    <dbReference type="NCBI Taxonomy" id="2894292"/>
    <lineage>
        <taxon>Viruses</taxon>
        <taxon>Duplodnaviria</taxon>
        <taxon>Heunggongvirae</taxon>
        <taxon>Uroviricota</taxon>
        <taxon>Caudoviricetes</taxon>
        <taxon>Berryhillviridae</taxon>
        <taxon>Eastwestvirus</taxon>
        <taxon>Eastwestvirus eastwest</taxon>
    </lineage>
</organism>
<evidence type="ECO:0000313" key="2">
    <source>
        <dbReference type="EMBL" id="UGL61967.1"/>
    </source>
</evidence>
<proteinExistence type="predicted"/>
<reference evidence="2" key="1">
    <citation type="submission" date="2021-10" db="EMBL/GenBank/DDBJ databases">
        <authorList>
            <person name="Valenzuela N."/>
            <person name="Pablo J."/>
            <person name="Strother B."/>
            <person name="Cravalho Y."/>
            <person name="Barto Z."/>
            <person name="Kane C."/>
            <person name="Chong R.A."/>
            <person name="Kawasaki K."/>
            <person name="Cruz S."/>
            <person name="Porter M.L."/>
            <person name="Pearce R."/>
            <person name="Hohenstein G."/>
            <person name="Li K."/>
            <person name="Kaniho J."/>
            <person name="Sadones M."/>
            <person name="Hamlin F."/>
            <person name="Daniels M."/>
            <person name="McKee K."/>
            <person name="Reed F."/>
            <person name="Donachie S."/>
            <person name="Bollivar D.W."/>
            <person name="Garlena R.A."/>
            <person name="Russell D.A."/>
            <person name="Jacobs-Sera D."/>
            <person name="Hatfull G.F."/>
        </authorList>
    </citation>
    <scope>NUCLEOTIDE SEQUENCE</scope>
</reference>
<accession>A0AAE9C9P6</accession>
<feature type="region of interest" description="Disordered" evidence="1">
    <location>
        <begin position="13"/>
        <end position="39"/>
    </location>
</feature>